<name>A0ABV5NV26_9ACTN</name>
<dbReference type="RefSeq" id="WP_345409045.1">
    <property type="nucleotide sequence ID" value="NZ_BAAAXS010000001.1"/>
</dbReference>
<organism evidence="1 2">
    <name type="scientific">Nonomuraea salmonea</name>
    <dbReference type="NCBI Taxonomy" id="46181"/>
    <lineage>
        <taxon>Bacteria</taxon>
        <taxon>Bacillati</taxon>
        <taxon>Actinomycetota</taxon>
        <taxon>Actinomycetes</taxon>
        <taxon>Streptosporangiales</taxon>
        <taxon>Streptosporangiaceae</taxon>
        <taxon>Nonomuraea</taxon>
    </lineage>
</organism>
<sequence length="121" mass="12826">MSDRYTNVAKDNARVGVQIGKAVGGVTVGGAPAKEDELRIRLTELRSAMRRSVESGKLGPDRCEEVESELAEVDAYIEGRGRQQRGRMLTALKKVKGLLGDFGDLASIAALVLAVAQGAGQ</sequence>
<reference evidence="1 2" key="1">
    <citation type="submission" date="2024-09" db="EMBL/GenBank/DDBJ databases">
        <authorList>
            <person name="Sun Q."/>
            <person name="Mori K."/>
        </authorList>
    </citation>
    <scope>NUCLEOTIDE SEQUENCE [LARGE SCALE GENOMIC DNA]</scope>
    <source>
        <strain evidence="1 2">JCM 3324</strain>
    </source>
</reference>
<proteinExistence type="predicted"/>
<evidence type="ECO:0000313" key="2">
    <source>
        <dbReference type="Proteomes" id="UP001589568"/>
    </source>
</evidence>
<accession>A0ABV5NV26</accession>
<dbReference type="EMBL" id="JBHMCF010000037">
    <property type="protein sequence ID" value="MFB9474183.1"/>
    <property type="molecule type" value="Genomic_DNA"/>
</dbReference>
<protein>
    <submittedName>
        <fullName evidence="1">Uncharacterized protein</fullName>
    </submittedName>
</protein>
<comment type="caution">
    <text evidence="1">The sequence shown here is derived from an EMBL/GenBank/DDBJ whole genome shotgun (WGS) entry which is preliminary data.</text>
</comment>
<evidence type="ECO:0000313" key="1">
    <source>
        <dbReference type="EMBL" id="MFB9474183.1"/>
    </source>
</evidence>
<keyword evidence="2" id="KW-1185">Reference proteome</keyword>
<dbReference type="Proteomes" id="UP001589568">
    <property type="component" value="Unassembled WGS sequence"/>
</dbReference>
<gene>
    <name evidence="1" type="ORF">ACFFR3_32195</name>
</gene>